<dbReference type="PANTHER" id="PTHR30055:SF151">
    <property type="entry name" value="TRANSCRIPTIONAL REGULATORY PROTEIN"/>
    <property type="match status" value="1"/>
</dbReference>
<feature type="region of interest" description="Disordered" evidence="4">
    <location>
        <begin position="1"/>
        <end position="21"/>
    </location>
</feature>
<name>A0ABN3S9M8_9ACTN</name>
<evidence type="ECO:0000313" key="7">
    <source>
        <dbReference type="EMBL" id="GAA2670365.1"/>
    </source>
</evidence>
<dbReference type="PANTHER" id="PTHR30055">
    <property type="entry name" value="HTH-TYPE TRANSCRIPTIONAL REGULATOR RUTR"/>
    <property type="match status" value="1"/>
</dbReference>
<dbReference type="InterPro" id="IPR001647">
    <property type="entry name" value="HTH_TetR"/>
</dbReference>
<keyword evidence="1" id="KW-0805">Transcription regulation</keyword>
<evidence type="ECO:0000313" key="8">
    <source>
        <dbReference type="Proteomes" id="UP001500994"/>
    </source>
</evidence>
<organism evidence="7 8">
    <name type="scientific">Streptomyces lunalinharesii</name>
    <dbReference type="NCBI Taxonomy" id="333384"/>
    <lineage>
        <taxon>Bacteria</taxon>
        <taxon>Bacillati</taxon>
        <taxon>Actinomycetota</taxon>
        <taxon>Actinomycetes</taxon>
        <taxon>Kitasatosporales</taxon>
        <taxon>Streptomycetaceae</taxon>
        <taxon>Streptomyces</taxon>
    </lineage>
</organism>
<dbReference type="SUPFAM" id="SSF46689">
    <property type="entry name" value="Homeodomain-like"/>
    <property type="match status" value="1"/>
</dbReference>
<accession>A0ABN3S9M8</accession>
<dbReference type="InterPro" id="IPR004111">
    <property type="entry name" value="Repressor_TetR_C"/>
</dbReference>
<gene>
    <name evidence="7" type="ORF">GCM10009864_45500</name>
</gene>
<dbReference type="RefSeq" id="WP_344578943.1">
    <property type="nucleotide sequence ID" value="NZ_BAAARK010000015.1"/>
</dbReference>
<comment type="caution">
    <text evidence="7">The sequence shown here is derived from an EMBL/GenBank/DDBJ whole genome shotgun (WGS) entry which is preliminary data.</text>
</comment>
<feature type="domain" description="HTH tetR-type" evidence="5">
    <location>
        <begin position="33"/>
        <end position="78"/>
    </location>
</feature>
<reference evidence="7 8" key="1">
    <citation type="journal article" date="2019" name="Int. J. Syst. Evol. Microbiol.">
        <title>The Global Catalogue of Microorganisms (GCM) 10K type strain sequencing project: providing services to taxonomists for standard genome sequencing and annotation.</title>
        <authorList>
            <consortium name="The Broad Institute Genomics Platform"/>
            <consortium name="The Broad Institute Genome Sequencing Center for Infectious Disease"/>
            <person name="Wu L."/>
            <person name="Ma J."/>
        </authorList>
    </citation>
    <scope>NUCLEOTIDE SEQUENCE [LARGE SCALE GENOMIC DNA]</scope>
    <source>
        <strain evidence="7 8">JCM 16374</strain>
    </source>
</reference>
<dbReference type="Proteomes" id="UP001500994">
    <property type="component" value="Unassembled WGS sequence"/>
</dbReference>
<dbReference type="Gene3D" id="1.10.357.10">
    <property type="entry name" value="Tetracycline Repressor, domain 2"/>
    <property type="match status" value="1"/>
</dbReference>
<dbReference type="Pfam" id="PF02909">
    <property type="entry name" value="TetR_C_1"/>
    <property type="match status" value="1"/>
</dbReference>
<dbReference type="InterPro" id="IPR036271">
    <property type="entry name" value="Tet_transcr_reg_TetR-rel_C_sf"/>
</dbReference>
<dbReference type="Pfam" id="PF00440">
    <property type="entry name" value="TetR_N"/>
    <property type="match status" value="1"/>
</dbReference>
<dbReference type="EMBL" id="BAAARK010000015">
    <property type="protein sequence ID" value="GAA2670365.1"/>
    <property type="molecule type" value="Genomic_DNA"/>
</dbReference>
<dbReference type="Gene3D" id="1.10.10.60">
    <property type="entry name" value="Homeodomain-like"/>
    <property type="match status" value="1"/>
</dbReference>
<feature type="domain" description="Tetracycline repressor TetR C-terminal" evidence="6">
    <location>
        <begin position="93"/>
        <end position="239"/>
    </location>
</feature>
<keyword evidence="3" id="KW-0804">Transcription</keyword>
<dbReference type="InterPro" id="IPR009057">
    <property type="entry name" value="Homeodomain-like_sf"/>
</dbReference>
<evidence type="ECO:0000256" key="2">
    <source>
        <dbReference type="ARBA" id="ARBA00023125"/>
    </source>
</evidence>
<proteinExistence type="predicted"/>
<evidence type="ECO:0000256" key="3">
    <source>
        <dbReference type="ARBA" id="ARBA00023163"/>
    </source>
</evidence>
<keyword evidence="2" id="KW-0238">DNA-binding</keyword>
<sequence>MTPSERRPASGGLVWFDEPAPPRATEQLSRERIVAAALELADEQVPGEITMRALATRLGVRSPMALYRYVGSKDGLVDLMTDEVYGQMTVPQGQGWRDALRGLGRTSWDAVQRHPWFARLAFSRPPMGPNALRLYDTALAELEPLGLDAARRMRFVSTVLGHALGSGLALLEEQTMRARVGFRADSDLDAAAAPYLARIAAEGHHPHFSRWAADPQRLAPEEQSFEQVLEWLLDGLATLVPPAASGPRA</sequence>
<evidence type="ECO:0000256" key="4">
    <source>
        <dbReference type="SAM" id="MobiDB-lite"/>
    </source>
</evidence>
<keyword evidence="8" id="KW-1185">Reference proteome</keyword>
<dbReference type="InterPro" id="IPR050109">
    <property type="entry name" value="HTH-type_TetR-like_transc_reg"/>
</dbReference>
<evidence type="ECO:0000256" key="1">
    <source>
        <dbReference type="ARBA" id="ARBA00023015"/>
    </source>
</evidence>
<evidence type="ECO:0000259" key="6">
    <source>
        <dbReference type="Pfam" id="PF02909"/>
    </source>
</evidence>
<evidence type="ECO:0000259" key="5">
    <source>
        <dbReference type="Pfam" id="PF00440"/>
    </source>
</evidence>
<protein>
    <submittedName>
        <fullName evidence="7">TetR/AcrR family transcriptional regulator C-terminal domain-containing protein</fullName>
    </submittedName>
</protein>
<dbReference type="SUPFAM" id="SSF48498">
    <property type="entry name" value="Tetracyclin repressor-like, C-terminal domain"/>
    <property type="match status" value="1"/>
</dbReference>